<protein>
    <submittedName>
        <fullName evidence="1">Uncharacterized protein</fullName>
    </submittedName>
</protein>
<dbReference type="Proteomes" id="UP000029080">
    <property type="component" value="Unassembled WGS sequence"/>
</dbReference>
<dbReference type="EMBL" id="JGZU01000015">
    <property type="protein sequence ID" value="KFJ05450.1"/>
    <property type="molecule type" value="Genomic_DNA"/>
</dbReference>
<evidence type="ECO:0000313" key="1">
    <source>
        <dbReference type="EMBL" id="KFJ05450.1"/>
    </source>
</evidence>
<comment type="caution">
    <text evidence="1">The sequence shown here is derived from an EMBL/GenBank/DDBJ whole genome shotgun (WGS) entry which is preliminary data.</text>
</comment>
<proteinExistence type="predicted"/>
<evidence type="ECO:0000313" key="2">
    <source>
        <dbReference type="Proteomes" id="UP000029080"/>
    </source>
</evidence>
<sequence length="65" mass="7013">MNRNACKAVFEIGYDIKHLVSIAPTVSAYEFIKIIGTGKLFVGNNSGPRPTFVVLGAVRQQNSAC</sequence>
<name>A0A087ECE9_9BIFI</name>
<dbReference type="AlphaFoldDB" id="A0A087ECE9"/>
<accession>A0A087ECE9</accession>
<keyword evidence="2" id="KW-1185">Reference proteome</keyword>
<gene>
    <name evidence="1" type="ORF">BITS_0119</name>
</gene>
<reference evidence="1 2" key="1">
    <citation type="submission" date="2014-03" db="EMBL/GenBank/DDBJ databases">
        <title>Genomics of Bifidobacteria.</title>
        <authorList>
            <person name="Ventura M."/>
            <person name="Milani C."/>
            <person name="Lugli G.A."/>
        </authorList>
    </citation>
    <scope>NUCLEOTIDE SEQUENCE [LARGE SCALE GENOMIC DNA]</scope>
    <source>
        <strain evidence="1 2">JCM 13495</strain>
    </source>
</reference>
<dbReference type="RefSeq" id="WP_152571186.1">
    <property type="nucleotide sequence ID" value="NZ_JGZU01000015.1"/>
</dbReference>
<dbReference type="STRING" id="356829.BITS_0119"/>
<organism evidence="1 2">
    <name type="scientific">Bifidobacterium tsurumiense</name>
    <dbReference type="NCBI Taxonomy" id="356829"/>
    <lineage>
        <taxon>Bacteria</taxon>
        <taxon>Bacillati</taxon>
        <taxon>Actinomycetota</taxon>
        <taxon>Actinomycetes</taxon>
        <taxon>Bifidobacteriales</taxon>
        <taxon>Bifidobacteriaceae</taxon>
        <taxon>Bifidobacterium</taxon>
    </lineage>
</organism>